<name>A0A381NUI3_9ZZZZ</name>
<organism evidence="1">
    <name type="scientific">marine metagenome</name>
    <dbReference type="NCBI Taxonomy" id="408172"/>
    <lineage>
        <taxon>unclassified sequences</taxon>
        <taxon>metagenomes</taxon>
        <taxon>ecological metagenomes</taxon>
    </lineage>
</organism>
<evidence type="ECO:0000313" key="1">
    <source>
        <dbReference type="EMBL" id="SUZ58200.1"/>
    </source>
</evidence>
<accession>A0A381NUI3</accession>
<dbReference type="AlphaFoldDB" id="A0A381NUI3"/>
<reference evidence="1" key="1">
    <citation type="submission" date="2018-05" db="EMBL/GenBank/DDBJ databases">
        <authorList>
            <person name="Lanie J.A."/>
            <person name="Ng W.-L."/>
            <person name="Kazmierczak K.M."/>
            <person name="Andrzejewski T.M."/>
            <person name="Davidsen T.M."/>
            <person name="Wayne K.J."/>
            <person name="Tettelin H."/>
            <person name="Glass J.I."/>
            <person name="Rusch D."/>
            <person name="Podicherti R."/>
            <person name="Tsui H.-C.T."/>
            <person name="Winkler M.E."/>
        </authorList>
    </citation>
    <scope>NUCLEOTIDE SEQUENCE</scope>
</reference>
<dbReference type="EMBL" id="UINC01000603">
    <property type="protein sequence ID" value="SUZ58200.1"/>
    <property type="molecule type" value="Genomic_DNA"/>
</dbReference>
<proteinExistence type="predicted"/>
<gene>
    <name evidence="1" type="ORF">METZ01_LOCUS11054</name>
</gene>
<protein>
    <submittedName>
        <fullName evidence="1">Uncharacterized protein</fullName>
    </submittedName>
</protein>
<sequence>MPSAVTSPEEDVTLHCPSCGESKFLFVPMSGKNGERFVRIHCHKCQEHLFFQNPELPNNIKSPEDISEQWKTEQINNLQLEWEEWFRWKKRHLNNSSSRKTLLSKYAQWFLALLLGGSTLFFVLDRWHLLDPLLENPAARQELITEYAESLLEVPCFPSIMKVKIRTVPIRYTRERPVHKNWIQYGEAGIYWGEEQIKIHRSNFWFFGWPKKTQLLNTLIHELRHRSSPGLGHNLKFFSLVEHDTKCVLTYW</sequence>